<protein>
    <submittedName>
        <fullName evidence="3">Roadblock/LC7 domain-containing protein</fullName>
    </submittedName>
</protein>
<dbReference type="SUPFAM" id="SSF103196">
    <property type="entry name" value="Roadblock/LC7 domain"/>
    <property type="match status" value="1"/>
</dbReference>
<dbReference type="InterPro" id="IPR053141">
    <property type="entry name" value="Mycobact_SerProt_Inhib_Rv3364c"/>
</dbReference>
<dbReference type="AlphaFoldDB" id="A0AB39QLW0"/>
<reference evidence="3" key="1">
    <citation type="submission" date="2024-07" db="EMBL/GenBank/DDBJ databases">
        <authorList>
            <person name="Yu S.T."/>
        </authorList>
    </citation>
    <scope>NUCLEOTIDE SEQUENCE</scope>
    <source>
        <strain evidence="3">R39</strain>
    </source>
</reference>
<dbReference type="EMBL" id="CP163441">
    <property type="protein sequence ID" value="XDQ43233.1"/>
    <property type="molecule type" value="Genomic_DNA"/>
</dbReference>
<dbReference type="PANTHER" id="PTHR36222">
    <property type="entry name" value="SERINE PROTEASE INHIBITOR RV3364C"/>
    <property type="match status" value="1"/>
</dbReference>
<evidence type="ECO:0000313" key="3">
    <source>
        <dbReference type="EMBL" id="XDQ43233.1"/>
    </source>
</evidence>
<feature type="domain" description="Roadblock/LAMTOR2" evidence="2">
    <location>
        <begin position="15"/>
        <end position="122"/>
    </location>
</feature>
<dbReference type="PANTHER" id="PTHR36222:SF1">
    <property type="entry name" value="SERINE PROTEASE INHIBITOR RV3364C"/>
    <property type="match status" value="1"/>
</dbReference>
<evidence type="ECO:0000259" key="2">
    <source>
        <dbReference type="SMART" id="SM00960"/>
    </source>
</evidence>
<feature type="region of interest" description="Disordered" evidence="1">
    <location>
        <begin position="73"/>
        <end position="92"/>
    </location>
</feature>
<dbReference type="SMART" id="SM00960">
    <property type="entry name" value="Robl_LC7"/>
    <property type="match status" value="1"/>
</dbReference>
<dbReference type="Pfam" id="PF03259">
    <property type="entry name" value="Robl_LC7"/>
    <property type="match status" value="1"/>
</dbReference>
<sequence>MTTVNKKLDMLSGLGWMLDEELLAQPGVLRAMVLSADGLPVVCSKDIDRSQDIPRAMSERVAAAVTGLQAVSQESTEFASKPRSGEDEPFSAGPWQRTLIQYEQAYIIIIAARAGTYLAVAMSQKADVEAVSYQMEKVVDRIGDYLGLPPRQPAPSAS</sequence>
<dbReference type="Gene3D" id="3.30.450.30">
    <property type="entry name" value="Dynein light chain 2a, cytoplasmic"/>
    <property type="match status" value="1"/>
</dbReference>
<organism evidence="3">
    <name type="scientific">Streptomyces sp. R39</name>
    <dbReference type="NCBI Taxonomy" id="3238631"/>
    <lineage>
        <taxon>Bacteria</taxon>
        <taxon>Bacillati</taxon>
        <taxon>Actinomycetota</taxon>
        <taxon>Actinomycetes</taxon>
        <taxon>Kitasatosporales</taxon>
        <taxon>Streptomycetaceae</taxon>
        <taxon>Streptomyces</taxon>
    </lineage>
</organism>
<evidence type="ECO:0000256" key="1">
    <source>
        <dbReference type="SAM" id="MobiDB-lite"/>
    </source>
</evidence>
<name>A0AB39QLW0_9ACTN</name>
<gene>
    <name evidence="3" type="ORF">AB5J52_13745</name>
</gene>
<accession>A0AB39QLW0</accession>
<proteinExistence type="predicted"/>
<dbReference type="RefSeq" id="WP_369222405.1">
    <property type="nucleotide sequence ID" value="NZ_CP163441.1"/>
</dbReference>
<dbReference type="InterPro" id="IPR004942">
    <property type="entry name" value="Roadblock/LAMTOR2_dom"/>
</dbReference>